<comment type="caution">
    <text evidence="6">The sequence shown here is derived from an EMBL/GenBank/DDBJ whole genome shotgun (WGS) entry which is preliminary data.</text>
</comment>
<evidence type="ECO:0000313" key="6">
    <source>
        <dbReference type="EMBL" id="MCW7554175.1"/>
    </source>
</evidence>
<evidence type="ECO:0000256" key="1">
    <source>
        <dbReference type="ARBA" id="ARBA00004167"/>
    </source>
</evidence>
<dbReference type="SMART" id="SM00244">
    <property type="entry name" value="PHB"/>
    <property type="match status" value="1"/>
</dbReference>
<gene>
    <name evidence="6" type="ORF">NX722_16415</name>
</gene>
<dbReference type="InterPro" id="IPR036013">
    <property type="entry name" value="Band_7/SPFH_dom_sf"/>
</dbReference>
<dbReference type="CDD" id="cd03404">
    <property type="entry name" value="SPFH_HflK"/>
    <property type="match status" value="1"/>
</dbReference>
<evidence type="ECO:0000256" key="2">
    <source>
        <dbReference type="ARBA" id="ARBA00006971"/>
    </source>
</evidence>
<dbReference type="PANTHER" id="PTHR42911">
    <property type="entry name" value="MODULATOR OF FTSH PROTEASE HFLC"/>
    <property type="match status" value="1"/>
</dbReference>
<keyword evidence="6" id="KW-0645">Protease</keyword>
<keyword evidence="4" id="KW-0472">Membrane</keyword>
<organism evidence="6 7">
    <name type="scientific">Endozoicomonas gorgoniicola</name>
    <dbReference type="NCBI Taxonomy" id="1234144"/>
    <lineage>
        <taxon>Bacteria</taxon>
        <taxon>Pseudomonadati</taxon>
        <taxon>Pseudomonadota</taxon>
        <taxon>Gammaproteobacteria</taxon>
        <taxon>Oceanospirillales</taxon>
        <taxon>Endozoicomonadaceae</taxon>
        <taxon>Endozoicomonas</taxon>
    </lineage>
</organism>
<comment type="subcellular location">
    <subcellularLocation>
        <location evidence="1">Membrane</location>
        <topology evidence="1">Single-pass membrane protein</topology>
    </subcellularLocation>
</comment>
<dbReference type="InterPro" id="IPR001107">
    <property type="entry name" value="Band_7"/>
</dbReference>
<dbReference type="EMBL" id="JAPFCC010000001">
    <property type="protein sequence ID" value="MCW7554175.1"/>
    <property type="molecule type" value="Genomic_DNA"/>
</dbReference>
<dbReference type="RefSeq" id="WP_262563910.1">
    <property type="nucleotide sequence ID" value="NZ_JAPFCC010000001.1"/>
</dbReference>
<evidence type="ECO:0000313" key="7">
    <source>
        <dbReference type="Proteomes" id="UP001209854"/>
    </source>
</evidence>
<dbReference type="PANTHER" id="PTHR42911:SF2">
    <property type="entry name" value="PROHIBITIN FAMILY PROTEIN"/>
    <property type="match status" value="1"/>
</dbReference>
<dbReference type="GO" id="GO:0006508">
    <property type="term" value="P:proteolysis"/>
    <property type="evidence" value="ECO:0007669"/>
    <property type="project" value="UniProtKB-KW"/>
</dbReference>
<dbReference type="SUPFAM" id="SSF117892">
    <property type="entry name" value="Band 7/SPFH domain"/>
    <property type="match status" value="1"/>
</dbReference>
<keyword evidence="4" id="KW-1133">Transmembrane helix</keyword>
<proteinExistence type="inferred from homology"/>
<protein>
    <submittedName>
        <fullName evidence="6">Protease modulator HflK</fullName>
    </submittedName>
</protein>
<dbReference type="Pfam" id="PF01145">
    <property type="entry name" value="Band_7"/>
    <property type="match status" value="1"/>
</dbReference>
<dbReference type="InterPro" id="IPR010201">
    <property type="entry name" value="HflK"/>
</dbReference>
<accession>A0ABT3MXS1</accession>
<keyword evidence="4" id="KW-0812">Transmembrane</keyword>
<comment type="similarity">
    <text evidence="2">Belongs to the band 7/mec-2 family. HflK subfamily.</text>
</comment>
<feature type="transmembrane region" description="Helical" evidence="4">
    <location>
        <begin position="20"/>
        <end position="38"/>
    </location>
</feature>
<evidence type="ECO:0000259" key="5">
    <source>
        <dbReference type="SMART" id="SM00244"/>
    </source>
</evidence>
<sequence>MSWWQDVSRVYRQLFHRLRWLVVVLALMLYGVSGFYSVDADQRAVVSRFGRIVEQNVMPGMHYRLPWPVESVETLSAVELRSINIDFAKELDSALTGSELTTGKGDLIELALQVQYSIPSPGKFLSVAMDAETILRNTAKAQAVIYVSQRELDSLLTTGRSDFQQWMQQAIQQELDSFGPGITVTNVMLNRLETPAVIKQAYDEVQMAPAAREKLIQDALGERETKLAQARSEVNNTLKQAQAQAQAQVANTEGEVQRLNTLIVSLERQPGLAKKRLYLETLKQILEKARVSFINRDKP</sequence>
<keyword evidence="3" id="KW-0175">Coiled coil</keyword>
<dbReference type="Proteomes" id="UP001209854">
    <property type="component" value="Unassembled WGS sequence"/>
</dbReference>
<keyword evidence="7" id="KW-1185">Reference proteome</keyword>
<keyword evidence="6" id="KW-0378">Hydrolase</keyword>
<feature type="domain" description="Band 7" evidence="5">
    <location>
        <begin position="33"/>
        <end position="206"/>
    </location>
</feature>
<evidence type="ECO:0000256" key="4">
    <source>
        <dbReference type="SAM" id="Phobius"/>
    </source>
</evidence>
<evidence type="ECO:0000256" key="3">
    <source>
        <dbReference type="SAM" id="Coils"/>
    </source>
</evidence>
<name>A0ABT3MXS1_9GAMM</name>
<dbReference type="GO" id="GO:0008233">
    <property type="term" value="F:peptidase activity"/>
    <property type="evidence" value="ECO:0007669"/>
    <property type="project" value="UniProtKB-KW"/>
</dbReference>
<reference evidence="6 7" key="1">
    <citation type="submission" date="2022-10" db="EMBL/GenBank/DDBJ databases">
        <title>High-quality genome sequences of two octocoral-associated bacteria, Endozoicomonas euniceicola EF212 and Endozoicomonas gorgoniicola PS125.</title>
        <authorList>
            <person name="Chiou Y.-J."/>
            <person name="Chen Y.-H."/>
        </authorList>
    </citation>
    <scope>NUCLEOTIDE SEQUENCE [LARGE SCALE GENOMIC DNA]</scope>
    <source>
        <strain evidence="6 7">PS125</strain>
    </source>
</reference>
<dbReference type="Gene3D" id="3.30.479.30">
    <property type="entry name" value="Band 7 domain"/>
    <property type="match status" value="1"/>
</dbReference>
<feature type="coiled-coil region" evidence="3">
    <location>
        <begin position="231"/>
        <end position="269"/>
    </location>
</feature>